<accession>A0ACD5VDE2</accession>
<proteinExistence type="predicted"/>
<organism evidence="1 2">
    <name type="scientific">Avena sativa</name>
    <name type="common">Oat</name>
    <dbReference type="NCBI Taxonomy" id="4498"/>
    <lineage>
        <taxon>Eukaryota</taxon>
        <taxon>Viridiplantae</taxon>
        <taxon>Streptophyta</taxon>
        <taxon>Embryophyta</taxon>
        <taxon>Tracheophyta</taxon>
        <taxon>Spermatophyta</taxon>
        <taxon>Magnoliopsida</taxon>
        <taxon>Liliopsida</taxon>
        <taxon>Poales</taxon>
        <taxon>Poaceae</taxon>
        <taxon>BOP clade</taxon>
        <taxon>Pooideae</taxon>
        <taxon>Poodae</taxon>
        <taxon>Poeae</taxon>
        <taxon>Poeae Chloroplast Group 1 (Aveneae type)</taxon>
        <taxon>Aveninae</taxon>
        <taxon>Avena</taxon>
    </lineage>
</organism>
<dbReference type="EnsemblPlants" id="AVESA.00010b.r2.3AG0418800.1">
    <property type="protein sequence ID" value="AVESA.00010b.r2.3AG0418800.1.CDS"/>
    <property type="gene ID" value="AVESA.00010b.r2.3AG0418800"/>
</dbReference>
<reference evidence="1" key="2">
    <citation type="submission" date="2025-09" db="UniProtKB">
        <authorList>
            <consortium name="EnsemblPlants"/>
        </authorList>
    </citation>
    <scope>IDENTIFICATION</scope>
</reference>
<sequence length="394" mass="43228">MARGLDSDYIGSLSIMDGFDMGINFDGFGENMMKFMELPIKYLDSAHDKAVGLVEDIHALIYAPSPDNELSNKGLRTLMDSSSSNPITRSTPTSAEMEQASPDEEVSSSPSSLLTAEDTSLCSTDTDAHETESVSSRSPDSCASEDTILLERTARTKEEVVLRSSENLPDNCTPKNCSSLVRTENSEEEVILWNPGNSVKPPEAPEQDTKVEDCVSREANTVRVIKQVGLLHGSTSGHTGPSAFDGAILLGKIRANGEEQLEVYSLDSHDESTKHGNIMDLSGETSSHYLSTDVFSGADDPNMFAEEITDFVDIDIRDGQAMLKYKKAEEPTVSQPKNTSFKKVLMRSLSNKLRWSKKDMNVHQAVPIGPQKSENVRYEVVSSSVDLEDDWELL</sequence>
<keyword evidence="2" id="KW-1185">Reference proteome</keyword>
<evidence type="ECO:0000313" key="1">
    <source>
        <dbReference type="EnsemblPlants" id="AVESA.00010b.r2.3AG0418800.1.CDS"/>
    </source>
</evidence>
<protein>
    <submittedName>
        <fullName evidence="1">Uncharacterized protein</fullName>
    </submittedName>
</protein>
<name>A0ACD5VDE2_AVESA</name>
<dbReference type="Proteomes" id="UP001732700">
    <property type="component" value="Chromosome 3A"/>
</dbReference>
<reference evidence="1" key="1">
    <citation type="submission" date="2021-05" db="EMBL/GenBank/DDBJ databases">
        <authorList>
            <person name="Scholz U."/>
            <person name="Mascher M."/>
            <person name="Fiebig A."/>
        </authorList>
    </citation>
    <scope>NUCLEOTIDE SEQUENCE [LARGE SCALE GENOMIC DNA]</scope>
</reference>
<evidence type="ECO:0000313" key="2">
    <source>
        <dbReference type="Proteomes" id="UP001732700"/>
    </source>
</evidence>